<dbReference type="AlphaFoldDB" id="A0A0D2UCS2"/>
<proteinExistence type="predicted"/>
<protein>
    <submittedName>
        <fullName evidence="2">Uncharacterized protein</fullName>
    </submittedName>
</protein>
<accession>A0A0D2UCS2</accession>
<feature type="compositionally biased region" description="Low complexity" evidence="1">
    <location>
        <begin position="62"/>
        <end position="88"/>
    </location>
</feature>
<organism evidence="2 3">
    <name type="scientific">Capsaspora owczarzaki (strain ATCC 30864)</name>
    <dbReference type="NCBI Taxonomy" id="595528"/>
    <lineage>
        <taxon>Eukaryota</taxon>
        <taxon>Filasterea</taxon>
        <taxon>Capsaspora</taxon>
    </lineage>
</organism>
<dbReference type="OrthoDB" id="3270863at2759"/>
<dbReference type="RefSeq" id="XP_004363470.2">
    <property type="nucleotide sequence ID" value="XM_004363413.2"/>
</dbReference>
<keyword evidence="3" id="KW-1185">Reference proteome</keyword>
<dbReference type="InParanoid" id="A0A0D2UCS2"/>
<feature type="region of interest" description="Disordered" evidence="1">
    <location>
        <begin position="62"/>
        <end position="95"/>
    </location>
</feature>
<gene>
    <name evidence="2" type="ORF">CAOG_003742</name>
</gene>
<sequence>MLTEAQIDALKRPELQQLAKEHGIRANQKNEVLKQALLELFQSALAAPAAVSLAQTAQEEEQQALQVDAQTEHATVAEEASTSAAEPAQELEESPKIELPQIQNAAELETLLFAEGETVNQAGECANQPIEAAMPVDAETPTAPIAPVDDARSAPDAAAPKEPCSSTNDDSKKNADGETHLVVTTRPSEGLKQNGPPAKTSVPASYVPPKVTRPYTSLAYEMVRRQAQQQRASQMQSASAFAPSTEAHAPKVAPKLPANSRSSSSSLAETKRSAPFSTSLKPAAVKPAASHQSKPAVSSTNPLGLHKTNTLGMHASGPALKEPRTQAATQTRASISQE</sequence>
<evidence type="ECO:0000256" key="1">
    <source>
        <dbReference type="SAM" id="MobiDB-lite"/>
    </source>
</evidence>
<evidence type="ECO:0000313" key="2">
    <source>
        <dbReference type="EMBL" id="KJE92851.1"/>
    </source>
</evidence>
<name>A0A0D2UCS2_CAPO3</name>
<dbReference type="EMBL" id="KE346364">
    <property type="protein sequence ID" value="KJE92851.1"/>
    <property type="molecule type" value="Genomic_DNA"/>
</dbReference>
<feature type="compositionally biased region" description="Polar residues" evidence="1">
    <location>
        <begin position="290"/>
        <end position="311"/>
    </location>
</feature>
<feature type="compositionally biased region" description="Low complexity" evidence="1">
    <location>
        <begin position="226"/>
        <end position="240"/>
    </location>
</feature>
<feature type="compositionally biased region" description="Polar residues" evidence="1">
    <location>
        <begin position="326"/>
        <end position="338"/>
    </location>
</feature>
<dbReference type="Proteomes" id="UP000008743">
    <property type="component" value="Unassembled WGS sequence"/>
</dbReference>
<reference evidence="3" key="1">
    <citation type="submission" date="2011-02" db="EMBL/GenBank/DDBJ databases">
        <title>The Genome Sequence of Capsaspora owczarzaki ATCC 30864.</title>
        <authorList>
            <person name="Russ C."/>
            <person name="Cuomo C."/>
            <person name="Burger G."/>
            <person name="Gray M.W."/>
            <person name="Holland P.W.H."/>
            <person name="King N."/>
            <person name="Lang F.B.F."/>
            <person name="Roger A.J."/>
            <person name="Ruiz-Trillo I."/>
            <person name="Young S.K."/>
            <person name="Zeng Q."/>
            <person name="Gargeya S."/>
            <person name="Alvarado L."/>
            <person name="Berlin A."/>
            <person name="Chapman S.B."/>
            <person name="Chen Z."/>
            <person name="Freedman E."/>
            <person name="Gellesch M."/>
            <person name="Goldberg J."/>
            <person name="Griggs A."/>
            <person name="Gujja S."/>
            <person name="Heilman E."/>
            <person name="Heiman D."/>
            <person name="Howarth C."/>
            <person name="Mehta T."/>
            <person name="Neiman D."/>
            <person name="Pearson M."/>
            <person name="Roberts A."/>
            <person name="Saif S."/>
            <person name="Shea T."/>
            <person name="Shenoy N."/>
            <person name="Sisk P."/>
            <person name="Stolte C."/>
            <person name="Sykes S."/>
            <person name="White J."/>
            <person name="Yandava C."/>
            <person name="Haas B."/>
            <person name="Nusbaum C."/>
            <person name="Birren B."/>
        </authorList>
    </citation>
    <scope>NUCLEOTIDE SEQUENCE</scope>
    <source>
        <strain evidence="3">ATCC 30864</strain>
    </source>
</reference>
<evidence type="ECO:0000313" key="3">
    <source>
        <dbReference type="Proteomes" id="UP000008743"/>
    </source>
</evidence>
<feature type="region of interest" description="Disordered" evidence="1">
    <location>
        <begin position="226"/>
        <end position="338"/>
    </location>
</feature>
<feature type="region of interest" description="Disordered" evidence="1">
    <location>
        <begin position="141"/>
        <end position="210"/>
    </location>
</feature>
<feature type="compositionally biased region" description="Basic and acidic residues" evidence="1">
    <location>
        <begin position="169"/>
        <end position="179"/>
    </location>
</feature>